<dbReference type="Pfam" id="PF21787">
    <property type="entry name" value="TNP-like_RNaseH_N"/>
    <property type="match status" value="1"/>
</dbReference>
<feature type="region of interest" description="Disordered" evidence="1">
    <location>
        <begin position="146"/>
        <end position="165"/>
    </location>
</feature>
<evidence type="ECO:0000259" key="2">
    <source>
        <dbReference type="Pfam" id="PF21787"/>
    </source>
</evidence>
<feature type="region of interest" description="Disordered" evidence="1">
    <location>
        <begin position="1"/>
        <end position="28"/>
    </location>
</feature>
<name>A0AAV8VKC8_9CUCU</name>
<evidence type="ECO:0000313" key="5">
    <source>
        <dbReference type="Proteomes" id="UP001159042"/>
    </source>
</evidence>
<feature type="domain" description="Transposable element P transposase-like GTP-binding insertion" evidence="3">
    <location>
        <begin position="442"/>
        <end position="567"/>
    </location>
</feature>
<dbReference type="EMBL" id="JANEYG010000067">
    <property type="protein sequence ID" value="KAJ8914634.1"/>
    <property type="molecule type" value="Genomic_DNA"/>
</dbReference>
<evidence type="ECO:0000259" key="3">
    <source>
        <dbReference type="Pfam" id="PF21788"/>
    </source>
</evidence>
<evidence type="ECO:0008006" key="6">
    <source>
        <dbReference type="Google" id="ProtNLM"/>
    </source>
</evidence>
<dbReference type="Proteomes" id="UP001159042">
    <property type="component" value="Unassembled WGS sequence"/>
</dbReference>
<dbReference type="Pfam" id="PF21788">
    <property type="entry name" value="TNP-like_GBD"/>
    <property type="match status" value="1"/>
</dbReference>
<feature type="compositionally biased region" description="Basic and acidic residues" evidence="1">
    <location>
        <begin position="7"/>
        <end position="23"/>
    </location>
</feature>
<evidence type="ECO:0000256" key="1">
    <source>
        <dbReference type="SAM" id="MobiDB-lite"/>
    </source>
</evidence>
<organism evidence="4 5">
    <name type="scientific">Exocentrus adspersus</name>
    <dbReference type="NCBI Taxonomy" id="1586481"/>
    <lineage>
        <taxon>Eukaryota</taxon>
        <taxon>Metazoa</taxon>
        <taxon>Ecdysozoa</taxon>
        <taxon>Arthropoda</taxon>
        <taxon>Hexapoda</taxon>
        <taxon>Insecta</taxon>
        <taxon>Pterygota</taxon>
        <taxon>Neoptera</taxon>
        <taxon>Endopterygota</taxon>
        <taxon>Coleoptera</taxon>
        <taxon>Polyphaga</taxon>
        <taxon>Cucujiformia</taxon>
        <taxon>Chrysomeloidea</taxon>
        <taxon>Cerambycidae</taxon>
        <taxon>Lamiinae</taxon>
        <taxon>Acanthocinini</taxon>
        <taxon>Exocentrus</taxon>
    </lineage>
</organism>
<dbReference type="InterPro" id="IPR048365">
    <property type="entry name" value="TNP-like_RNaseH_N"/>
</dbReference>
<reference evidence="4 5" key="1">
    <citation type="journal article" date="2023" name="Insect Mol. Biol.">
        <title>Genome sequencing provides insights into the evolution of gene families encoding plant cell wall-degrading enzymes in longhorned beetles.</title>
        <authorList>
            <person name="Shin N.R."/>
            <person name="Okamura Y."/>
            <person name="Kirsch R."/>
            <person name="Pauchet Y."/>
        </authorList>
    </citation>
    <scope>NUCLEOTIDE SEQUENCE [LARGE SCALE GENOMIC DNA]</scope>
    <source>
        <strain evidence="4">EAD_L_NR</strain>
    </source>
</reference>
<evidence type="ECO:0000313" key="4">
    <source>
        <dbReference type="EMBL" id="KAJ8914634.1"/>
    </source>
</evidence>
<comment type="caution">
    <text evidence="4">The sequence shown here is derived from an EMBL/GenBank/DDBJ whole genome shotgun (WGS) entry which is preliminary data.</text>
</comment>
<protein>
    <recommendedName>
        <fullName evidence="6">Transposase</fullName>
    </recommendedName>
</protein>
<keyword evidence="5" id="KW-1185">Reference proteome</keyword>
<dbReference type="InterPro" id="IPR048366">
    <property type="entry name" value="TNP-like_GBD"/>
</dbReference>
<feature type="domain" description="Transposable element P transposase-like RNase H" evidence="2">
    <location>
        <begin position="282"/>
        <end position="407"/>
    </location>
</feature>
<proteinExistence type="predicted"/>
<dbReference type="AlphaFoldDB" id="A0AAV8VKC8"/>
<sequence>MATDQEAMDRDKIGKEKGREYGDRKRKATEDIDVNVGDKVYQKNIVKSNKITPEFDSTPHTIVSKKGDPIEPHFGIEAKSTSASSVILKQAIQPPESCPNPFTETLTERNQETNALPVPLLHPSLTTTNPCPSAVPLLSLPSIPVQVESTSSNDSRDKRASPNKRKRIVCGQLQQLRKQIRNLKRINASATKRLTAAKKVIRTQNIQKLTENFTPFQQRFFACQLRNIKTKPKARNYTTDEKLDALLLWKSSPGTYKLLNRIGFNLPTTATLRKLLRQIPLSPGISQVVFNGLASKVRKMTNGEKLCMFDEMAIQPHLDYDLNKDSVVGFEKGTKNIADHATVFMIRGIFKKWKQPVGYMFHSFSMPAPTIVRHLKELVVKCENIGLNIIASVCDQGTNNVKAISMLFEESKRKQILLGQEPSESEVLCNKSSFVPLFDPPHLLKSIRNNLLTKDLLFTVDGTRKRASWTHIEHAYNIDKSNNIRMMRKIHDLHVVRHKIKKMKVSIAAQIFSATVASAIKYCALSGIKSTDGLYQLDISALDTAELLLIFNNLFDSVNGSSAKCRGKIFSQLVSPKSPHCALLIKTIHHQPRDANCEDDFSEPVTTIKEMIQPISVDDVPDRWHVPDPGDIVNIDVSDIECVTLGYVSGFISNQLLKRIPDCDTCRSNLLHNDEHPDEFHHKLISLKEYDPEVSKLKYSSVDLLKKFNKNI</sequence>
<gene>
    <name evidence="4" type="ORF">NQ315_015372</name>
</gene>
<accession>A0AAV8VKC8</accession>